<accession>A0A0R2F9T9</accession>
<evidence type="ECO:0000313" key="2">
    <source>
        <dbReference type="EMBL" id="KRN25059.1"/>
    </source>
</evidence>
<feature type="compositionally biased region" description="Polar residues" evidence="1">
    <location>
        <begin position="188"/>
        <end position="203"/>
    </location>
</feature>
<dbReference type="EMBL" id="AYZJ01000019">
    <property type="protein sequence ID" value="KRN25059.1"/>
    <property type="molecule type" value="Genomic_DNA"/>
</dbReference>
<name>A0A0R2F9T9_9LACO</name>
<comment type="caution">
    <text evidence="2">The sequence shown here is derived from an EMBL/GenBank/DDBJ whole genome shotgun (WGS) entry which is preliminary data.</text>
</comment>
<proteinExistence type="predicted"/>
<dbReference type="Proteomes" id="UP000050865">
    <property type="component" value="Unassembled WGS sequence"/>
</dbReference>
<sequence>MANSKRSTTGGLKKLAGKTFNVADKLLTGAGAVADAIGKVAPSVVDEGAKVIDAHLDKHKKDFKMPGLIDLPLAEAERVMHFYHLQYSLIQVTPAEKYAGRRANVVLDTTPKANAKVAPNSFVRAEYADEDTIEASRQLLASRHAEKKMVKASRHALRQARAQTVAHLVTGIPKAVGNQLPHRKTKKSPTAPSNQTKNDPQAQ</sequence>
<keyword evidence="3" id="KW-1185">Reference proteome</keyword>
<gene>
    <name evidence="2" type="ORF">FC75_GL000970</name>
</gene>
<dbReference type="RefSeq" id="WP_056989090.1">
    <property type="nucleotide sequence ID" value="NZ_AYZJ01000019.1"/>
</dbReference>
<organism evidence="2 3">
    <name type="scientific">Lacticaseibacillus camelliae DSM 22697 = JCM 13995</name>
    <dbReference type="NCBI Taxonomy" id="1423730"/>
    <lineage>
        <taxon>Bacteria</taxon>
        <taxon>Bacillati</taxon>
        <taxon>Bacillota</taxon>
        <taxon>Bacilli</taxon>
        <taxon>Lactobacillales</taxon>
        <taxon>Lactobacillaceae</taxon>
        <taxon>Lacticaseibacillus</taxon>
    </lineage>
</organism>
<evidence type="ECO:0008006" key="4">
    <source>
        <dbReference type="Google" id="ProtNLM"/>
    </source>
</evidence>
<protein>
    <recommendedName>
        <fullName evidence="4">PASTA domain-containing protein</fullName>
    </recommendedName>
</protein>
<feature type="region of interest" description="Disordered" evidence="1">
    <location>
        <begin position="172"/>
        <end position="203"/>
    </location>
</feature>
<dbReference type="AlphaFoldDB" id="A0A0R2F9T9"/>
<evidence type="ECO:0000256" key="1">
    <source>
        <dbReference type="SAM" id="MobiDB-lite"/>
    </source>
</evidence>
<dbReference type="PATRIC" id="fig|1423730.4.peg.1024"/>
<reference evidence="2 3" key="1">
    <citation type="journal article" date="2015" name="Genome Announc.">
        <title>Expanding the biotechnology potential of lactobacilli through comparative genomics of 213 strains and associated genera.</title>
        <authorList>
            <person name="Sun Z."/>
            <person name="Harris H.M."/>
            <person name="McCann A."/>
            <person name="Guo C."/>
            <person name="Argimon S."/>
            <person name="Zhang W."/>
            <person name="Yang X."/>
            <person name="Jeffery I.B."/>
            <person name="Cooney J.C."/>
            <person name="Kagawa T.F."/>
            <person name="Liu W."/>
            <person name="Song Y."/>
            <person name="Salvetti E."/>
            <person name="Wrobel A."/>
            <person name="Rasinkangas P."/>
            <person name="Parkhill J."/>
            <person name="Rea M.C."/>
            <person name="O'Sullivan O."/>
            <person name="Ritari J."/>
            <person name="Douillard F.P."/>
            <person name="Paul Ross R."/>
            <person name="Yang R."/>
            <person name="Briner A.E."/>
            <person name="Felis G.E."/>
            <person name="de Vos W.M."/>
            <person name="Barrangou R."/>
            <person name="Klaenhammer T.R."/>
            <person name="Caufield P.W."/>
            <person name="Cui Y."/>
            <person name="Zhang H."/>
            <person name="O'Toole P.W."/>
        </authorList>
    </citation>
    <scope>NUCLEOTIDE SEQUENCE [LARGE SCALE GENOMIC DNA]</scope>
    <source>
        <strain evidence="2 3">DSM 22697</strain>
    </source>
</reference>
<evidence type="ECO:0000313" key="3">
    <source>
        <dbReference type="Proteomes" id="UP000050865"/>
    </source>
</evidence>